<dbReference type="EMBL" id="JAPJDO010000035">
    <property type="protein sequence ID" value="MCX2940201.1"/>
    <property type="molecule type" value="Genomic_DNA"/>
</dbReference>
<feature type="transmembrane region" description="Helical" evidence="8">
    <location>
        <begin position="73"/>
        <end position="93"/>
    </location>
</feature>
<evidence type="ECO:0000256" key="5">
    <source>
        <dbReference type="ARBA" id="ARBA00022989"/>
    </source>
</evidence>
<evidence type="ECO:0000256" key="2">
    <source>
        <dbReference type="ARBA" id="ARBA00008488"/>
    </source>
</evidence>
<feature type="transmembrane region" description="Helical" evidence="8">
    <location>
        <begin position="137"/>
        <end position="156"/>
    </location>
</feature>
<gene>
    <name evidence="9" type="ORF">ORI27_26240</name>
</gene>
<proteinExistence type="inferred from homology"/>
<feature type="compositionally biased region" description="Basic and acidic residues" evidence="7">
    <location>
        <begin position="8"/>
        <end position="22"/>
    </location>
</feature>
<name>A0ABT3SL17_9MYCO</name>
<comment type="similarity">
    <text evidence="2">Belongs to the UPF0073 (Hly-III) family.</text>
</comment>
<evidence type="ECO:0000256" key="6">
    <source>
        <dbReference type="ARBA" id="ARBA00023136"/>
    </source>
</evidence>
<feature type="transmembrane region" description="Helical" evidence="8">
    <location>
        <begin position="45"/>
        <end position="67"/>
    </location>
</feature>
<keyword evidence="5 8" id="KW-1133">Transmembrane helix</keyword>
<sequence length="247" mass="26838">MTAGVETSDPRRSQSPHNEHAEDFPEAVVDAAAQFLGRPRARGWIHVYAAVIAFIAGAALISVSWALEGTRAGLATFIYTVTIVAMFAVSGTYHRVTWKSPAARKWMKRADHSMIFIFIAGSYTPFALLALPERSGIVLLAIVWGGALAGVLLKLFWPSAPRWVGVPLYLLLGWVAAWFIVPIMNGAGVAALVLLIVGGALYSVGGVLYALKWPNPWPTTFGHHEFFHACTAVAAICHYIAMWFAVF</sequence>
<protein>
    <submittedName>
        <fullName evidence="9">Hemolysin III family protein</fullName>
    </submittedName>
</protein>
<evidence type="ECO:0000256" key="8">
    <source>
        <dbReference type="SAM" id="Phobius"/>
    </source>
</evidence>
<reference evidence="9 10" key="1">
    <citation type="submission" date="2022-11" db="EMBL/GenBank/DDBJ databases">
        <title>Mycobacterium sp. nov.</title>
        <authorList>
            <person name="Papic B."/>
            <person name="Spicic S."/>
            <person name="Duvnjak S."/>
        </authorList>
    </citation>
    <scope>NUCLEOTIDE SEQUENCE [LARGE SCALE GENOMIC DNA]</scope>
    <source>
        <strain evidence="9 10">CVI_P4</strain>
    </source>
</reference>
<dbReference type="RefSeq" id="WP_266000025.1">
    <property type="nucleotide sequence ID" value="NZ_JAPJDN010000035.1"/>
</dbReference>
<dbReference type="InterPro" id="IPR005744">
    <property type="entry name" value="Hy-lIII"/>
</dbReference>
<feature type="region of interest" description="Disordered" evidence="7">
    <location>
        <begin position="1"/>
        <end position="22"/>
    </location>
</feature>
<evidence type="ECO:0000256" key="1">
    <source>
        <dbReference type="ARBA" id="ARBA00004651"/>
    </source>
</evidence>
<organism evidence="9 10">
    <name type="scientific">Mycobacterium pinniadriaticum</name>
    <dbReference type="NCBI Taxonomy" id="2994102"/>
    <lineage>
        <taxon>Bacteria</taxon>
        <taxon>Bacillati</taxon>
        <taxon>Actinomycetota</taxon>
        <taxon>Actinomycetes</taxon>
        <taxon>Mycobacteriales</taxon>
        <taxon>Mycobacteriaceae</taxon>
        <taxon>Mycobacterium</taxon>
    </lineage>
</organism>
<dbReference type="Pfam" id="PF03006">
    <property type="entry name" value="HlyIII"/>
    <property type="match status" value="1"/>
</dbReference>
<keyword evidence="4 8" id="KW-0812">Transmembrane</keyword>
<feature type="transmembrane region" description="Helical" evidence="8">
    <location>
        <begin position="226"/>
        <end position="246"/>
    </location>
</feature>
<dbReference type="PANTHER" id="PTHR20855:SF3">
    <property type="entry name" value="LD03007P"/>
    <property type="match status" value="1"/>
</dbReference>
<evidence type="ECO:0000256" key="4">
    <source>
        <dbReference type="ARBA" id="ARBA00022692"/>
    </source>
</evidence>
<dbReference type="PANTHER" id="PTHR20855">
    <property type="entry name" value="ADIPOR/PROGESTIN RECEPTOR-RELATED"/>
    <property type="match status" value="1"/>
</dbReference>
<feature type="transmembrane region" description="Helical" evidence="8">
    <location>
        <begin position="187"/>
        <end position="211"/>
    </location>
</feature>
<keyword evidence="3" id="KW-1003">Cell membrane</keyword>
<dbReference type="InterPro" id="IPR004254">
    <property type="entry name" value="AdipoR/HlyIII-related"/>
</dbReference>
<accession>A0ABT3SL17</accession>
<comment type="caution">
    <text evidence="9">The sequence shown here is derived from an EMBL/GenBank/DDBJ whole genome shotgun (WGS) entry which is preliminary data.</text>
</comment>
<evidence type="ECO:0000313" key="10">
    <source>
        <dbReference type="Proteomes" id="UP001300745"/>
    </source>
</evidence>
<dbReference type="NCBIfam" id="TIGR01065">
    <property type="entry name" value="hlyIII"/>
    <property type="match status" value="1"/>
</dbReference>
<feature type="transmembrane region" description="Helical" evidence="8">
    <location>
        <begin position="114"/>
        <end position="131"/>
    </location>
</feature>
<evidence type="ECO:0000256" key="7">
    <source>
        <dbReference type="SAM" id="MobiDB-lite"/>
    </source>
</evidence>
<keyword evidence="10" id="KW-1185">Reference proteome</keyword>
<evidence type="ECO:0000313" key="9">
    <source>
        <dbReference type="EMBL" id="MCX2940201.1"/>
    </source>
</evidence>
<comment type="subcellular location">
    <subcellularLocation>
        <location evidence="1">Cell membrane</location>
        <topology evidence="1">Multi-pass membrane protein</topology>
    </subcellularLocation>
</comment>
<keyword evidence="6 8" id="KW-0472">Membrane</keyword>
<feature type="transmembrane region" description="Helical" evidence="8">
    <location>
        <begin position="163"/>
        <end position="181"/>
    </location>
</feature>
<dbReference type="Proteomes" id="UP001300745">
    <property type="component" value="Unassembled WGS sequence"/>
</dbReference>
<evidence type="ECO:0000256" key="3">
    <source>
        <dbReference type="ARBA" id="ARBA00022475"/>
    </source>
</evidence>